<dbReference type="PRINTS" id="PR01407">
    <property type="entry name" value="BUTYPHLNCDUF"/>
</dbReference>
<protein>
    <recommendedName>
        <fullName evidence="13">Tripartite motif-containing protein 16-like</fullName>
    </recommendedName>
</protein>
<dbReference type="InterPro" id="IPR043136">
    <property type="entry name" value="B30.2/SPRY_sf"/>
</dbReference>
<feature type="domain" description="B box-type" evidence="9">
    <location>
        <begin position="578"/>
        <end position="618"/>
    </location>
</feature>
<dbReference type="Pfam" id="PF00643">
    <property type="entry name" value="zf-B_box"/>
    <property type="match status" value="2"/>
</dbReference>
<organism evidence="11 12">
    <name type="scientific">Scophthalmus maximus</name>
    <name type="common">Turbot</name>
    <name type="synonym">Psetta maxima</name>
    <dbReference type="NCBI Taxonomy" id="52904"/>
    <lineage>
        <taxon>Eukaryota</taxon>
        <taxon>Metazoa</taxon>
        <taxon>Chordata</taxon>
        <taxon>Craniata</taxon>
        <taxon>Vertebrata</taxon>
        <taxon>Euteleostomi</taxon>
        <taxon>Actinopterygii</taxon>
        <taxon>Neopterygii</taxon>
        <taxon>Teleostei</taxon>
        <taxon>Neoteleostei</taxon>
        <taxon>Acanthomorphata</taxon>
        <taxon>Carangaria</taxon>
        <taxon>Pleuronectiformes</taxon>
        <taxon>Pleuronectoidei</taxon>
        <taxon>Scophthalmidae</taxon>
        <taxon>Scophthalmus</taxon>
    </lineage>
</organism>
<dbReference type="SMART" id="SM00336">
    <property type="entry name" value="BBOX"/>
    <property type="match status" value="2"/>
</dbReference>
<name>A0A6A4TXI3_SCOMX</name>
<dbReference type="GO" id="GO:0045087">
    <property type="term" value="P:innate immune response"/>
    <property type="evidence" value="ECO:0007669"/>
    <property type="project" value="UniProtKB-KW"/>
</dbReference>
<dbReference type="SUPFAM" id="SSF49899">
    <property type="entry name" value="Concanavalin A-like lectins/glucanases"/>
    <property type="match status" value="1"/>
</dbReference>
<dbReference type="SUPFAM" id="SSF57850">
    <property type="entry name" value="RING/U-box"/>
    <property type="match status" value="2"/>
</dbReference>
<dbReference type="InterPro" id="IPR000315">
    <property type="entry name" value="Znf_B-box"/>
</dbReference>
<dbReference type="PANTHER" id="PTHR25465:SF80">
    <property type="entry name" value="TRIPARTITE MOTIF-CONTAINING PROTEIN 16-LIKE"/>
    <property type="match status" value="1"/>
</dbReference>
<proteinExistence type="predicted"/>
<dbReference type="InterPro" id="IPR013320">
    <property type="entry name" value="ConA-like_dom_sf"/>
</dbReference>
<dbReference type="PANTHER" id="PTHR25465">
    <property type="entry name" value="B-BOX DOMAIN CONTAINING"/>
    <property type="match status" value="1"/>
</dbReference>
<dbReference type="Pfam" id="PF00622">
    <property type="entry name" value="SPRY"/>
    <property type="match status" value="1"/>
</dbReference>
<evidence type="ECO:0000259" key="8">
    <source>
        <dbReference type="PROSITE" id="PS50089"/>
    </source>
</evidence>
<evidence type="ECO:0000256" key="3">
    <source>
        <dbReference type="ARBA" id="ARBA00022771"/>
    </source>
</evidence>
<dbReference type="CDD" id="cd19769">
    <property type="entry name" value="Bbox2_TRIM16-like"/>
    <property type="match status" value="2"/>
</dbReference>
<evidence type="ECO:0000256" key="4">
    <source>
        <dbReference type="ARBA" id="ARBA00022833"/>
    </source>
</evidence>
<dbReference type="GO" id="GO:0008270">
    <property type="term" value="F:zinc ion binding"/>
    <property type="evidence" value="ECO:0007669"/>
    <property type="project" value="UniProtKB-KW"/>
</dbReference>
<dbReference type="GO" id="GO:0005737">
    <property type="term" value="C:cytoplasm"/>
    <property type="evidence" value="ECO:0007669"/>
    <property type="project" value="UniProtKB-ARBA"/>
</dbReference>
<dbReference type="PROSITE" id="PS00518">
    <property type="entry name" value="ZF_RING_1"/>
    <property type="match status" value="2"/>
</dbReference>
<evidence type="ECO:0008006" key="13">
    <source>
        <dbReference type="Google" id="ProtNLM"/>
    </source>
</evidence>
<dbReference type="InterPro" id="IPR051051">
    <property type="entry name" value="E3_ubiq-ligase_TRIM/RNF"/>
</dbReference>
<dbReference type="SUPFAM" id="SSF57845">
    <property type="entry name" value="B-box zinc-binding domain"/>
    <property type="match status" value="2"/>
</dbReference>
<keyword evidence="4" id="KW-0862">Zinc</keyword>
<dbReference type="InterPro" id="IPR003879">
    <property type="entry name" value="Butyrophylin_SPRY"/>
</dbReference>
<keyword evidence="5" id="KW-0391">Immunity</keyword>
<dbReference type="Gene3D" id="3.30.40.10">
    <property type="entry name" value="Zinc/RING finger domain, C3HC4 (zinc finger)"/>
    <property type="match status" value="2"/>
</dbReference>
<dbReference type="Pfam" id="PF25600">
    <property type="entry name" value="TRIM_CC"/>
    <property type="match status" value="2"/>
</dbReference>
<gene>
    <name evidence="11" type="ORF">F2P81_000435</name>
</gene>
<dbReference type="SMART" id="SM00449">
    <property type="entry name" value="SPRY"/>
    <property type="match status" value="1"/>
</dbReference>
<dbReference type="InterPro" id="IPR001841">
    <property type="entry name" value="Znf_RING"/>
</dbReference>
<feature type="domain" description="RING-type" evidence="8">
    <location>
        <begin position="448"/>
        <end position="491"/>
    </location>
</feature>
<dbReference type="AlphaFoldDB" id="A0A6A4TXI3"/>
<keyword evidence="3 6" id="KW-0863">Zinc-finger</keyword>
<dbReference type="Gene3D" id="2.60.120.920">
    <property type="match status" value="1"/>
</dbReference>
<feature type="coiled-coil region" evidence="7">
    <location>
        <begin position="258"/>
        <end position="295"/>
    </location>
</feature>
<feature type="domain" description="B box-type" evidence="9">
    <location>
        <begin position="156"/>
        <end position="196"/>
    </location>
</feature>
<dbReference type="InterPro" id="IPR013083">
    <property type="entry name" value="Znf_RING/FYVE/PHD"/>
</dbReference>
<evidence type="ECO:0000256" key="7">
    <source>
        <dbReference type="SAM" id="Coils"/>
    </source>
</evidence>
<accession>A0A6A4TXI3</accession>
<dbReference type="InterPro" id="IPR003877">
    <property type="entry name" value="SPRY_dom"/>
</dbReference>
<dbReference type="InterPro" id="IPR001870">
    <property type="entry name" value="B30.2/SPRY"/>
</dbReference>
<sequence length="961" mass="106618">MAQAGVVLDKDQFNCSICLDVLKDPVTIPCGHSYCSSCIQDYWDQDDYLGVFVCPQCRHNFNPRPVLARNTMLADVVEKFRKTGLQEAAAAAAAPAAHQGLAGADDVGCDVCPGRKNKAVKSCLVCLASYCDVHVQPHYESAAFKKHKLVSASTKLQENICPRHDKLLEVYCRSDKQCICYLCLTDEHKGHDTRQLGDMKQSSQMRIQLREKEAQELRRAIFSLIRSARAAAEESDGVFTELIRSMELKRFEVRELINAQEKMAVSQAEQLLDKIQREIAELKKSEAELDKLSHTEDHVHFLKSCQSLHAPPVLSALPPVTVDPSLTFGPVMTAVSDFKGLLQEVCQGGFVSIYERVRDVVIVGHFSNPAAQTDTTQSGDSGSNGLMQAALAIPPPGLDQSPVNPLNPFLAQAPAVPTFAFSPFVSICVGVKEMAAATISIEQDQFCCSVCLEVLRDPVTIPCGHSYCLGCIEDYWDRAKQKGQPSCPQCRQLFHPRPLLSRNTVLGEVLEKFQQTALQAQHSTRPGEGKCSVCTRGRSRGVKSGPVRPDSLCAAHLRVHEERGHGKHHKAVPSSGQPREKLCPQHDKPLGLYCRTDQQSVCSRCVKGRHSGHDAVPLADERTAQQKKLQEASLKSAQRLKDAEKELRYIIRNVKHSTDAAVEESERIFSRLIRSMEKQSCEVKELIRLQERAAVSHAEELLEKLQREISELRRTDAELEKLCRAEDHLHFIQKSKSFNFPTTALEMPNTDAPTYLMYKTTREALARLKESVDETLEREFNRISEKDYNDISLDPNTANPYLCFSDGRRGVSTRSEPQPYPDHPDRFTSWAQVLCRAGMAGRCYWEVEWAGKGGVSVGVCYKSMSRGGGGSDSKLGHNAKSWSLDCSHSACSFQHNKESVSIAAAGCSRIGVYLDLRGGTMSFYDVSDTMVLLHTVKATFTQPVYPGFWVGLGSTLNLCSP</sequence>
<evidence type="ECO:0000256" key="5">
    <source>
        <dbReference type="ARBA" id="ARBA00022859"/>
    </source>
</evidence>
<evidence type="ECO:0000256" key="1">
    <source>
        <dbReference type="ARBA" id="ARBA00022588"/>
    </source>
</evidence>
<dbReference type="Pfam" id="PF15227">
    <property type="entry name" value="zf-C3HC4_4"/>
    <property type="match status" value="2"/>
</dbReference>
<evidence type="ECO:0000259" key="9">
    <source>
        <dbReference type="PROSITE" id="PS50119"/>
    </source>
</evidence>
<comment type="caution">
    <text evidence="11">The sequence shown here is derived from an EMBL/GenBank/DDBJ whole genome shotgun (WGS) entry which is preliminary data.</text>
</comment>
<evidence type="ECO:0000256" key="6">
    <source>
        <dbReference type="PROSITE-ProRule" id="PRU00024"/>
    </source>
</evidence>
<dbReference type="SMART" id="SM00589">
    <property type="entry name" value="PRY"/>
    <property type="match status" value="1"/>
</dbReference>
<dbReference type="PROSITE" id="PS50188">
    <property type="entry name" value="B302_SPRY"/>
    <property type="match status" value="1"/>
</dbReference>
<dbReference type="Gene3D" id="3.30.160.60">
    <property type="entry name" value="Classic Zinc Finger"/>
    <property type="match status" value="2"/>
</dbReference>
<keyword evidence="2" id="KW-0479">Metal-binding</keyword>
<dbReference type="InterPro" id="IPR017907">
    <property type="entry name" value="Znf_RING_CS"/>
</dbReference>
<reference evidence="11 12" key="1">
    <citation type="submission" date="2019-06" db="EMBL/GenBank/DDBJ databases">
        <title>Draft genomes of female and male turbot (Scophthalmus maximus).</title>
        <authorList>
            <person name="Xu H."/>
            <person name="Xu X.-W."/>
            <person name="Shao C."/>
            <person name="Chen S."/>
        </authorList>
    </citation>
    <scope>NUCLEOTIDE SEQUENCE [LARGE SCALE GENOMIC DNA]</scope>
    <source>
        <strain evidence="11">Ysfricsl-2016a</strain>
        <tissue evidence="11">Blood</tissue>
    </source>
</reference>
<keyword evidence="1" id="KW-0399">Innate immunity</keyword>
<dbReference type="EMBL" id="VEVO01000001">
    <property type="protein sequence ID" value="KAF0046802.1"/>
    <property type="molecule type" value="Genomic_DNA"/>
</dbReference>
<dbReference type="InterPro" id="IPR058030">
    <property type="entry name" value="TRIM8/14/16/25/29/45/65_CC"/>
</dbReference>
<feature type="domain" description="B30.2/SPRY" evidence="10">
    <location>
        <begin position="771"/>
        <end position="961"/>
    </location>
</feature>
<dbReference type="InterPro" id="IPR006574">
    <property type="entry name" value="PRY"/>
</dbReference>
<dbReference type="PROSITE" id="PS50119">
    <property type="entry name" value="ZF_BBOX"/>
    <property type="match status" value="2"/>
</dbReference>
<dbReference type="Pfam" id="PF13765">
    <property type="entry name" value="PRY"/>
    <property type="match status" value="1"/>
</dbReference>
<dbReference type="PROSITE" id="PS50089">
    <property type="entry name" value="ZF_RING_2"/>
    <property type="match status" value="2"/>
</dbReference>
<dbReference type="Proteomes" id="UP000438429">
    <property type="component" value="Unassembled WGS sequence"/>
</dbReference>
<feature type="coiled-coil region" evidence="7">
    <location>
        <begin position="688"/>
        <end position="725"/>
    </location>
</feature>
<dbReference type="SMART" id="SM00184">
    <property type="entry name" value="RING"/>
    <property type="match status" value="2"/>
</dbReference>
<evidence type="ECO:0000259" key="10">
    <source>
        <dbReference type="PROSITE" id="PS50188"/>
    </source>
</evidence>
<keyword evidence="7" id="KW-0175">Coiled coil</keyword>
<evidence type="ECO:0000313" key="12">
    <source>
        <dbReference type="Proteomes" id="UP000438429"/>
    </source>
</evidence>
<feature type="domain" description="RING-type" evidence="8">
    <location>
        <begin position="15"/>
        <end position="58"/>
    </location>
</feature>
<dbReference type="Gene3D" id="4.10.830.40">
    <property type="match status" value="1"/>
</dbReference>
<evidence type="ECO:0000313" key="11">
    <source>
        <dbReference type="EMBL" id="KAF0046802.1"/>
    </source>
</evidence>
<dbReference type="CDD" id="cd16040">
    <property type="entry name" value="SPRY_PRY_SNTX"/>
    <property type="match status" value="1"/>
</dbReference>
<evidence type="ECO:0000256" key="2">
    <source>
        <dbReference type="ARBA" id="ARBA00022723"/>
    </source>
</evidence>